<dbReference type="InterPro" id="IPR001705">
    <property type="entry name" value="Ribosomal_bL33"/>
</dbReference>
<dbReference type="AlphaFoldDB" id="A0A445IB23"/>
<evidence type="ECO:0000313" key="5">
    <source>
        <dbReference type="EMBL" id="RZB83172.1"/>
    </source>
</evidence>
<dbReference type="PANTHER" id="PTHR15238:SF1">
    <property type="entry name" value="LARGE RIBOSOMAL SUBUNIT PROTEIN BL33M"/>
    <property type="match status" value="1"/>
</dbReference>
<dbReference type="GO" id="GO:0005737">
    <property type="term" value="C:cytoplasm"/>
    <property type="evidence" value="ECO:0007669"/>
    <property type="project" value="UniProtKB-ARBA"/>
</dbReference>
<dbReference type="InterPro" id="IPR038584">
    <property type="entry name" value="Ribosomal_bL33_sf"/>
</dbReference>
<name>A0A445IB23_GLYSO</name>
<dbReference type="Gene3D" id="2.20.28.120">
    <property type="entry name" value="Ribosomal protein L33"/>
    <property type="match status" value="1"/>
</dbReference>
<dbReference type="SUPFAM" id="SSF57829">
    <property type="entry name" value="Zn-binding ribosomal proteins"/>
    <property type="match status" value="1"/>
</dbReference>
<keyword evidence="2 5" id="KW-0689">Ribosomal protein</keyword>
<evidence type="ECO:0000313" key="6">
    <source>
        <dbReference type="Proteomes" id="UP000289340"/>
    </source>
</evidence>
<protein>
    <recommendedName>
        <fullName evidence="4">50S ribosomal protein L33, chloroplastic</fullName>
    </recommendedName>
</protein>
<organism evidence="5 6">
    <name type="scientific">Glycine soja</name>
    <name type="common">Wild soybean</name>
    <dbReference type="NCBI Taxonomy" id="3848"/>
    <lineage>
        <taxon>Eukaryota</taxon>
        <taxon>Viridiplantae</taxon>
        <taxon>Streptophyta</taxon>
        <taxon>Embryophyta</taxon>
        <taxon>Tracheophyta</taxon>
        <taxon>Spermatophyta</taxon>
        <taxon>Magnoliopsida</taxon>
        <taxon>eudicotyledons</taxon>
        <taxon>Gunneridae</taxon>
        <taxon>Pentapetalae</taxon>
        <taxon>rosids</taxon>
        <taxon>fabids</taxon>
        <taxon>Fabales</taxon>
        <taxon>Fabaceae</taxon>
        <taxon>Papilionoideae</taxon>
        <taxon>50 kb inversion clade</taxon>
        <taxon>NPAAA clade</taxon>
        <taxon>indigoferoid/millettioid clade</taxon>
        <taxon>Phaseoleae</taxon>
        <taxon>Glycine</taxon>
        <taxon>Glycine subgen. Soja</taxon>
    </lineage>
</organism>
<dbReference type="GO" id="GO:0003735">
    <property type="term" value="F:structural constituent of ribosome"/>
    <property type="evidence" value="ECO:0007669"/>
    <property type="project" value="InterPro"/>
</dbReference>
<dbReference type="GO" id="GO:0015934">
    <property type="term" value="C:large ribosomal subunit"/>
    <property type="evidence" value="ECO:0007669"/>
    <property type="project" value="TreeGrafter"/>
</dbReference>
<accession>A0A445IB23</accession>
<keyword evidence="6" id="KW-1185">Reference proteome</keyword>
<comment type="similarity">
    <text evidence="1">Belongs to the bacterial ribosomal protein bL33 family.</text>
</comment>
<dbReference type="GO" id="GO:0006412">
    <property type="term" value="P:translation"/>
    <property type="evidence" value="ECO:0007669"/>
    <property type="project" value="InterPro"/>
</dbReference>
<evidence type="ECO:0000256" key="2">
    <source>
        <dbReference type="ARBA" id="ARBA00022980"/>
    </source>
</evidence>
<proteinExistence type="inferred from homology"/>
<dbReference type="EMBL" id="QZWG01000011">
    <property type="protein sequence ID" value="RZB83172.1"/>
    <property type="molecule type" value="Genomic_DNA"/>
</dbReference>
<dbReference type="Pfam" id="PF00471">
    <property type="entry name" value="Ribosomal_L33"/>
    <property type="match status" value="1"/>
</dbReference>
<evidence type="ECO:0000256" key="3">
    <source>
        <dbReference type="ARBA" id="ARBA00023274"/>
    </source>
</evidence>
<dbReference type="SMR" id="A0A445IB23"/>
<comment type="caution">
    <text evidence="5">The sequence shown here is derived from an EMBL/GenBank/DDBJ whole genome shotgun (WGS) entry which is preliminary data.</text>
</comment>
<evidence type="ECO:0000256" key="4">
    <source>
        <dbReference type="ARBA" id="ARBA00035429"/>
    </source>
</evidence>
<dbReference type="Proteomes" id="UP000289340">
    <property type="component" value="Chromosome 11"/>
</dbReference>
<sequence>MVGMIDYVYRLLVNDTCSCCLCMAQRKASRSSSKEKNKIIRVVSTAGTGFFYAMRKSRKMDKLELKKYDPKVKRHVVFRESK</sequence>
<reference evidence="5 6" key="1">
    <citation type="submission" date="2018-09" db="EMBL/GenBank/DDBJ databases">
        <title>A high-quality reference genome of wild soybean provides a powerful tool to mine soybean genomes.</title>
        <authorList>
            <person name="Xie M."/>
            <person name="Chung C.Y.L."/>
            <person name="Li M.-W."/>
            <person name="Wong F.-L."/>
            <person name="Chan T.-F."/>
            <person name="Lam H.-M."/>
        </authorList>
    </citation>
    <scope>NUCLEOTIDE SEQUENCE [LARGE SCALE GENOMIC DNA]</scope>
    <source>
        <strain evidence="6">cv. W05</strain>
        <tissue evidence="5">Hypocotyl of etiolated seedlings</tissue>
    </source>
</reference>
<keyword evidence="3" id="KW-0687">Ribonucleoprotein</keyword>
<evidence type="ECO:0000256" key="1">
    <source>
        <dbReference type="ARBA" id="ARBA00007596"/>
    </source>
</evidence>
<gene>
    <name evidence="5" type="ORF">D0Y65_031959</name>
</gene>
<dbReference type="InterPro" id="IPR011332">
    <property type="entry name" value="Ribosomal_zn-bd"/>
</dbReference>
<dbReference type="NCBIfam" id="TIGR01023">
    <property type="entry name" value="rpmG_bact"/>
    <property type="match status" value="1"/>
</dbReference>
<dbReference type="PANTHER" id="PTHR15238">
    <property type="entry name" value="54S RIBOSOMAL PROTEIN L39, MITOCHONDRIAL"/>
    <property type="match status" value="1"/>
</dbReference>